<organism evidence="5 6">
    <name type="scientific">Nocardioides cavernae</name>
    <dbReference type="NCBI Taxonomy" id="1921566"/>
    <lineage>
        <taxon>Bacteria</taxon>
        <taxon>Bacillati</taxon>
        <taxon>Actinomycetota</taxon>
        <taxon>Actinomycetes</taxon>
        <taxon>Propionibacteriales</taxon>
        <taxon>Nocardioidaceae</taxon>
        <taxon>Nocardioides</taxon>
    </lineage>
</organism>
<dbReference type="PANTHER" id="PTHR24321:SF8">
    <property type="entry name" value="ESTRADIOL 17-BETA-DEHYDROGENASE 8-RELATED"/>
    <property type="match status" value="1"/>
</dbReference>
<accession>A0A7Y9H0N3</accession>
<dbReference type="InterPro" id="IPR020904">
    <property type="entry name" value="Sc_DH/Rdtase_CS"/>
</dbReference>
<dbReference type="FunFam" id="3.40.50.720:FF:000084">
    <property type="entry name" value="Short-chain dehydrogenase reductase"/>
    <property type="match status" value="1"/>
</dbReference>
<dbReference type="RefSeq" id="WP_179618417.1">
    <property type="nucleotide sequence ID" value="NZ_JACCBW010000001.1"/>
</dbReference>
<dbReference type="InterPro" id="IPR057326">
    <property type="entry name" value="KR_dom"/>
</dbReference>
<dbReference type="PRINTS" id="PR00080">
    <property type="entry name" value="SDRFAMILY"/>
</dbReference>
<proteinExistence type="inferred from homology"/>
<evidence type="ECO:0000256" key="2">
    <source>
        <dbReference type="ARBA" id="ARBA00023002"/>
    </source>
</evidence>
<dbReference type="Pfam" id="PF13561">
    <property type="entry name" value="adh_short_C2"/>
    <property type="match status" value="1"/>
</dbReference>
<dbReference type="PROSITE" id="PS00061">
    <property type="entry name" value="ADH_SHORT"/>
    <property type="match status" value="1"/>
</dbReference>
<dbReference type="InterPro" id="IPR002347">
    <property type="entry name" value="SDR_fam"/>
</dbReference>
<evidence type="ECO:0000313" key="6">
    <source>
        <dbReference type="Proteomes" id="UP000549911"/>
    </source>
</evidence>
<dbReference type="Gene3D" id="3.40.50.720">
    <property type="entry name" value="NAD(P)-binding Rossmann-like Domain"/>
    <property type="match status" value="1"/>
</dbReference>
<evidence type="ECO:0000256" key="1">
    <source>
        <dbReference type="ARBA" id="ARBA00006484"/>
    </source>
</evidence>
<keyword evidence="2 5" id="KW-0560">Oxidoreductase</keyword>
<evidence type="ECO:0000313" key="5">
    <source>
        <dbReference type="EMBL" id="NYE35809.1"/>
    </source>
</evidence>
<reference evidence="5 6" key="2">
    <citation type="submission" date="2020-08" db="EMBL/GenBank/DDBJ databases">
        <title>The Agave Microbiome: Exploring the role of microbial communities in plant adaptations to desert environments.</title>
        <authorList>
            <person name="Partida-Martinez L.P."/>
        </authorList>
    </citation>
    <scope>NUCLEOTIDE SEQUENCE [LARGE SCALE GENOMIC DNA]</scope>
    <source>
        <strain evidence="5 6">AT2.17</strain>
    </source>
</reference>
<dbReference type="AlphaFoldDB" id="A0A7Y9H0N3"/>
<dbReference type="SMART" id="SM00822">
    <property type="entry name" value="PKS_KR"/>
    <property type="match status" value="1"/>
</dbReference>
<dbReference type="EMBL" id="JACCBW010000001">
    <property type="protein sequence ID" value="NYE35809.1"/>
    <property type="molecule type" value="Genomic_DNA"/>
</dbReference>
<reference evidence="5 6" key="1">
    <citation type="submission" date="2020-07" db="EMBL/GenBank/DDBJ databases">
        <authorList>
            <person name="Partida-Martinez L."/>
            <person name="Huntemann M."/>
            <person name="Clum A."/>
            <person name="Wang J."/>
            <person name="Palaniappan K."/>
            <person name="Ritter S."/>
            <person name="Chen I.-M."/>
            <person name="Stamatis D."/>
            <person name="Reddy T."/>
            <person name="O'Malley R."/>
            <person name="Daum C."/>
            <person name="Shapiro N."/>
            <person name="Ivanova N."/>
            <person name="Kyrpides N."/>
            <person name="Woyke T."/>
        </authorList>
    </citation>
    <scope>NUCLEOTIDE SEQUENCE [LARGE SCALE GENOMIC DNA]</scope>
    <source>
        <strain evidence="5 6">AT2.17</strain>
    </source>
</reference>
<protein>
    <submittedName>
        <fullName evidence="5">3-oxoacyl-[acyl-carrier protein] reductase</fullName>
        <ecNumber evidence="5">1.1.1.100</ecNumber>
    </submittedName>
</protein>
<feature type="domain" description="Ketoreductase" evidence="4">
    <location>
        <begin position="10"/>
        <end position="188"/>
    </location>
</feature>
<name>A0A7Y9H0N3_9ACTN</name>
<sequence>MSRDGDRTGAVAVVTGAGSGLGRAFAELWLERHGPVVGLDLEPDRIAWLDERPDAAGVPGDVTDPEANAVMVRTAEERFGRVDAAVLAAGISAWGRVEELGLDVYDRVMDVNVRGVVHGIRAAAPALRRAGGGAVVVLSSTSASAGEPDHWAYCTSKAAVTNLARSAAMDLAPDGIRVNVVAPGPTHTELTRPIRETDPDKYHQLRVNMPMQRWGEQDEVAEAIAFLAGPASSFVTAAVLPVDGGMTGRTPQLPALPLTT</sequence>
<dbReference type="CDD" id="cd05233">
    <property type="entry name" value="SDR_c"/>
    <property type="match status" value="1"/>
</dbReference>
<evidence type="ECO:0000259" key="4">
    <source>
        <dbReference type="SMART" id="SM00822"/>
    </source>
</evidence>
<dbReference type="Proteomes" id="UP000549911">
    <property type="component" value="Unassembled WGS sequence"/>
</dbReference>
<dbReference type="PANTHER" id="PTHR24321">
    <property type="entry name" value="DEHYDROGENASES, SHORT CHAIN"/>
    <property type="match status" value="1"/>
</dbReference>
<dbReference type="GO" id="GO:0004316">
    <property type="term" value="F:3-oxoacyl-[acyl-carrier-protein] reductase (NADPH) activity"/>
    <property type="evidence" value="ECO:0007669"/>
    <property type="project" value="UniProtKB-EC"/>
</dbReference>
<keyword evidence="6" id="KW-1185">Reference proteome</keyword>
<keyword evidence="3" id="KW-0520">NAD</keyword>
<dbReference type="PRINTS" id="PR00081">
    <property type="entry name" value="GDHRDH"/>
</dbReference>
<dbReference type="EC" id="1.1.1.100" evidence="5"/>
<comment type="similarity">
    <text evidence="1">Belongs to the short-chain dehydrogenases/reductases (SDR) family.</text>
</comment>
<dbReference type="InterPro" id="IPR036291">
    <property type="entry name" value="NAD(P)-bd_dom_sf"/>
</dbReference>
<gene>
    <name evidence="5" type="ORF">F4692_000913</name>
</gene>
<dbReference type="SUPFAM" id="SSF51735">
    <property type="entry name" value="NAD(P)-binding Rossmann-fold domains"/>
    <property type="match status" value="1"/>
</dbReference>
<evidence type="ECO:0000256" key="3">
    <source>
        <dbReference type="ARBA" id="ARBA00023027"/>
    </source>
</evidence>
<comment type="caution">
    <text evidence="5">The sequence shown here is derived from an EMBL/GenBank/DDBJ whole genome shotgun (WGS) entry which is preliminary data.</text>
</comment>